<feature type="domain" description="DUF7779" evidence="4">
    <location>
        <begin position="496"/>
        <end position="579"/>
    </location>
</feature>
<dbReference type="InterPro" id="IPR011990">
    <property type="entry name" value="TPR-like_helical_dom_sf"/>
</dbReference>
<evidence type="ECO:0000256" key="1">
    <source>
        <dbReference type="PROSITE-ProRule" id="PRU00339"/>
    </source>
</evidence>
<name>A0AAN6BVK4_FUSAU</name>
<evidence type="ECO:0000313" key="6">
    <source>
        <dbReference type="Proteomes" id="UP000537989"/>
    </source>
</evidence>
<dbReference type="PANTHER" id="PTHR35205">
    <property type="entry name" value="NB-ARC AND TPR DOMAIN PROTEIN"/>
    <property type="match status" value="1"/>
</dbReference>
<dbReference type="PANTHER" id="PTHR35205:SF1">
    <property type="entry name" value="ZU5 DOMAIN-CONTAINING PROTEIN"/>
    <property type="match status" value="1"/>
</dbReference>
<evidence type="ECO:0000313" key="5">
    <source>
        <dbReference type="EMBL" id="KAF5228606.1"/>
    </source>
</evidence>
<dbReference type="SUPFAM" id="SSF52540">
    <property type="entry name" value="P-loop containing nucleoside triphosphate hydrolases"/>
    <property type="match status" value="1"/>
</dbReference>
<feature type="repeat" description="TPR" evidence="1">
    <location>
        <begin position="741"/>
        <end position="774"/>
    </location>
</feature>
<comment type="caution">
    <text evidence="5">The sequence shown here is derived from an EMBL/GenBank/DDBJ whole genome shotgun (WGS) entry which is preliminary data.</text>
</comment>
<dbReference type="Pfam" id="PF25000">
    <property type="entry name" value="DUF7779"/>
    <property type="match status" value="1"/>
</dbReference>
<dbReference type="InterPro" id="IPR002182">
    <property type="entry name" value="NB-ARC"/>
</dbReference>
<dbReference type="Pfam" id="PF13424">
    <property type="entry name" value="TPR_12"/>
    <property type="match status" value="1"/>
</dbReference>
<evidence type="ECO:0000259" key="3">
    <source>
        <dbReference type="Pfam" id="PF24809"/>
    </source>
</evidence>
<dbReference type="Gene3D" id="3.40.50.300">
    <property type="entry name" value="P-loop containing nucleotide triphosphate hydrolases"/>
    <property type="match status" value="1"/>
</dbReference>
<keyword evidence="1" id="KW-0802">TPR repeat</keyword>
<sequence>MQRPPRSNSLDEPKVAWATAVANVRRQIKNEDYRLLRRITSYQECFDSLTKDKNAFSKKWKYVKQFLEPCFDVLQTFDRAIGTCCQSKAEIACLVWGSVQILLTIAAKFSDCAQRVSEMLHQMSCSMPRFEQYSLLFPDSARLQLRLVDIYANFVMFCIDAFKFFKYGFLTVWIKMTWKSLDKRFGIALNKIERDRAQLEDEASAANIVAGFQREEAAKQRHEGLLKTLPVALETARLIKPTLIIPFDRNTEFVGRESELKKMQDFAESHSSQTRLKAISIRGIGGMGKTQLALEFTYRDRNQPTPTFKAMFWIRSENITILEQDFANIGRVLTGSDADLHKNLQVSHDWLSATDESWLLVFDNVDDVDTVLSYWPHSGKGTIIVTTRDRDIAYRLGELNIELEGLSEDEGANLLGQIEPRMQSSQKAREVCDELGRMPLALCQMGSYIRQTQCNLDDFLRALRQHSDRLYSDQDSISSLQYSQTLATCCDLSIGLLSQQSMHLLGVLAFFQTDEVLETLITQGCSSVPRLEYLNDCLGWDNSIRTLAKHSLITRQSGTAGQVIRMHRVIKRRVFHILDSKMPDGRVISFADAAHLLSIAFPERPMDGSTMGKVWDECERWLPHVLSLRNEFARTQRPSDTVPREYIEVLCNCAYFMWERGSINAVDVATHALACTEELLGRDASDHVYADILTVCAALKMQNFQLRRESADLFERALVVRERYMATAPHPLAHNNYRQLANSYNNTGVARLTLEQYSEALPLFNKSLEIKQTLGNEETIPYDFSISFYNICRVYMGHGWFYKALENAKKALELAEKSNGPNDFRVNQFRFTYADILVACEQVDQGLEIHKTTLAIRRAVMGNENNDTGVSLYGLSCVYQKMRQYENALDAITEAIAIFEKVTDADDRLARSYFRRHLILKDMCKSDDALDALQFARTCRTKLTGAELRECNDKVEEYDSLVSYYNK</sequence>
<feature type="domain" description="NB-ARC" evidence="2">
    <location>
        <begin position="272"/>
        <end position="417"/>
    </location>
</feature>
<dbReference type="AlphaFoldDB" id="A0AAN6BVK4"/>
<dbReference type="InterPro" id="IPR056125">
    <property type="entry name" value="DUF7708"/>
</dbReference>
<dbReference type="InterPro" id="IPR056681">
    <property type="entry name" value="DUF7779"/>
</dbReference>
<reference evidence="5 6" key="1">
    <citation type="submission" date="2020-02" db="EMBL/GenBank/DDBJ databases">
        <title>Identification and distribution of gene clusters putatively required for synthesis of sphingolipid metabolism inhibitors in phylogenetically diverse species of the filamentous fungus Fusarium.</title>
        <authorList>
            <person name="Kim H.-S."/>
            <person name="Busman M."/>
            <person name="Brown D.W."/>
            <person name="Divon H."/>
            <person name="Uhlig S."/>
            <person name="Proctor R.H."/>
        </authorList>
    </citation>
    <scope>NUCLEOTIDE SEQUENCE [LARGE SCALE GENOMIC DNA]</scope>
    <source>
        <strain evidence="5 6">NRRL 2903</strain>
    </source>
</reference>
<protein>
    <recommendedName>
        <fullName evidence="7">NB-ARC domain-containing protein</fullName>
    </recommendedName>
</protein>
<dbReference type="InterPro" id="IPR019734">
    <property type="entry name" value="TPR_rpt"/>
</dbReference>
<proteinExistence type="predicted"/>
<gene>
    <name evidence="5" type="ORF">FAUST_10974</name>
</gene>
<evidence type="ECO:0000259" key="4">
    <source>
        <dbReference type="Pfam" id="PF25000"/>
    </source>
</evidence>
<organism evidence="5 6">
    <name type="scientific">Fusarium austroamericanum</name>
    <dbReference type="NCBI Taxonomy" id="282268"/>
    <lineage>
        <taxon>Eukaryota</taxon>
        <taxon>Fungi</taxon>
        <taxon>Dikarya</taxon>
        <taxon>Ascomycota</taxon>
        <taxon>Pezizomycotina</taxon>
        <taxon>Sordariomycetes</taxon>
        <taxon>Hypocreomycetidae</taxon>
        <taxon>Hypocreales</taxon>
        <taxon>Nectriaceae</taxon>
        <taxon>Fusarium</taxon>
    </lineage>
</organism>
<dbReference type="Gene3D" id="1.25.40.10">
    <property type="entry name" value="Tetratricopeptide repeat domain"/>
    <property type="match status" value="2"/>
</dbReference>
<evidence type="ECO:0008006" key="7">
    <source>
        <dbReference type="Google" id="ProtNLM"/>
    </source>
</evidence>
<dbReference type="Pfam" id="PF24809">
    <property type="entry name" value="DUF7708"/>
    <property type="match status" value="1"/>
</dbReference>
<accession>A0AAN6BVK4</accession>
<dbReference type="InterPro" id="IPR027417">
    <property type="entry name" value="P-loop_NTPase"/>
</dbReference>
<dbReference type="PROSITE" id="PS50005">
    <property type="entry name" value="TPR"/>
    <property type="match status" value="1"/>
</dbReference>
<dbReference type="GO" id="GO:0043531">
    <property type="term" value="F:ADP binding"/>
    <property type="evidence" value="ECO:0007669"/>
    <property type="project" value="InterPro"/>
</dbReference>
<dbReference type="Pfam" id="PF00931">
    <property type="entry name" value="NB-ARC"/>
    <property type="match status" value="1"/>
</dbReference>
<dbReference type="SMART" id="SM00028">
    <property type="entry name" value="TPR"/>
    <property type="match status" value="4"/>
</dbReference>
<dbReference type="Proteomes" id="UP000537989">
    <property type="component" value="Unassembled WGS sequence"/>
</dbReference>
<feature type="domain" description="DUF7708" evidence="3">
    <location>
        <begin position="67"/>
        <end position="207"/>
    </location>
</feature>
<evidence type="ECO:0000259" key="2">
    <source>
        <dbReference type="Pfam" id="PF00931"/>
    </source>
</evidence>
<keyword evidence="6" id="KW-1185">Reference proteome</keyword>
<dbReference type="SUPFAM" id="SSF48452">
    <property type="entry name" value="TPR-like"/>
    <property type="match status" value="1"/>
</dbReference>
<dbReference type="EMBL" id="JAAMOD010000448">
    <property type="protein sequence ID" value="KAF5228606.1"/>
    <property type="molecule type" value="Genomic_DNA"/>
</dbReference>
<dbReference type="PRINTS" id="PR00364">
    <property type="entry name" value="DISEASERSIST"/>
</dbReference>